<evidence type="ECO:0000313" key="3">
    <source>
        <dbReference type="Proteomes" id="UP000291822"/>
    </source>
</evidence>
<evidence type="ECO:0000256" key="1">
    <source>
        <dbReference type="SAM" id="SignalP"/>
    </source>
</evidence>
<evidence type="ECO:0000313" key="2">
    <source>
        <dbReference type="EMBL" id="TCI08438.1"/>
    </source>
</evidence>
<proteinExistence type="predicted"/>
<protein>
    <submittedName>
        <fullName evidence="2">Uncharacterized protein</fullName>
    </submittedName>
</protein>
<dbReference type="AlphaFoldDB" id="A0A4R0YLU3"/>
<keyword evidence="1" id="KW-0732">Signal</keyword>
<dbReference type="EMBL" id="SJTG01000004">
    <property type="protein sequence ID" value="TCI08438.1"/>
    <property type="molecule type" value="Genomic_DNA"/>
</dbReference>
<accession>A0A4R0YLU3</accession>
<name>A0A4R0YLU3_9GAMM</name>
<reference evidence="2 3" key="1">
    <citation type="submission" date="2019-02" db="EMBL/GenBank/DDBJ databases">
        <title>Dyella amyloliquefaciens sp. nov., isolated from forest soil.</title>
        <authorList>
            <person name="Gao Z.-H."/>
            <person name="Qiu L.-H."/>
        </authorList>
    </citation>
    <scope>NUCLEOTIDE SEQUENCE [LARGE SCALE GENOMIC DNA]</scope>
    <source>
        <strain evidence="2 3">KACC 12747</strain>
    </source>
</reference>
<sequence length="160" mass="17828">MGKDTMIQSHAFKPALVAALFAVSSSALAQQAPLHPSQINDQPSLYEGRTVTVIGYVTLVPAGHNLYESKELNDQLRRRIKENDRSLNIRDYLKYCLTIANPELLYRNQKAIAGKTLVATGKLITDCRKPGFIDLGACPLSTAIDMGELKRRYPELLRNK</sequence>
<feature type="chain" id="PRO_5020188313" evidence="1">
    <location>
        <begin position="30"/>
        <end position="160"/>
    </location>
</feature>
<keyword evidence="3" id="KW-1185">Reference proteome</keyword>
<feature type="signal peptide" evidence="1">
    <location>
        <begin position="1"/>
        <end position="29"/>
    </location>
</feature>
<gene>
    <name evidence="2" type="ORF">EZM97_27845</name>
</gene>
<comment type="caution">
    <text evidence="2">The sequence shown here is derived from an EMBL/GenBank/DDBJ whole genome shotgun (WGS) entry which is preliminary data.</text>
</comment>
<organism evidence="2 3">
    <name type="scientific">Dyella soli</name>
    <dbReference type="NCBI Taxonomy" id="522319"/>
    <lineage>
        <taxon>Bacteria</taxon>
        <taxon>Pseudomonadati</taxon>
        <taxon>Pseudomonadota</taxon>
        <taxon>Gammaproteobacteria</taxon>
        <taxon>Lysobacterales</taxon>
        <taxon>Rhodanobacteraceae</taxon>
        <taxon>Dyella</taxon>
    </lineage>
</organism>
<dbReference type="Proteomes" id="UP000291822">
    <property type="component" value="Unassembled WGS sequence"/>
</dbReference>
<dbReference type="RefSeq" id="WP_131151621.1">
    <property type="nucleotide sequence ID" value="NZ_SJTG01000004.1"/>
</dbReference>